<name>A0AAV6R166_SOLSE</name>
<sequence length="78" mass="8898">MAAASNTDGNYFLLFSENVNHVFAKFANSLAVAEELSVKKKKDISRQTMLNSQIHPVTEKLTFNNLRLLRGNRGRFFH</sequence>
<dbReference type="AlphaFoldDB" id="A0AAV6R166"/>
<gene>
    <name evidence="1" type="ORF">JOB18_000944</name>
</gene>
<reference evidence="1 2" key="1">
    <citation type="journal article" date="2021" name="Sci. Rep.">
        <title>Chromosome anchoring in Senegalese sole (Solea senegalensis) reveals sex-associated markers and genome rearrangements in flatfish.</title>
        <authorList>
            <person name="Guerrero-Cozar I."/>
            <person name="Gomez-Garrido J."/>
            <person name="Berbel C."/>
            <person name="Martinez-Blanch J.F."/>
            <person name="Alioto T."/>
            <person name="Claros M.G."/>
            <person name="Gagnaire P.A."/>
            <person name="Manchado M."/>
        </authorList>
    </citation>
    <scope>NUCLEOTIDE SEQUENCE [LARGE SCALE GENOMIC DNA]</scope>
    <source>
        <strain evidence="1">Sse05_10M</strain>
    </source>
</reference>
<organism evidence="1 2">
    <name type="scientific">Solea senegalensis</name>
    <name type="common">Senegalese sole</name>
    <dbReference type="NCBI Taxonomy" id="28829"/>
    <lineage>
        <taxon>Eukaryota</taxon>
        <taxon>Metazoa</taxon>
        <taxon>Chordata</taxon>
        <taxon>Craniata</taxon>
        <taxon>Vertebrata</taxon>
        <taxon>Euteleostomi</taxon>
        <taxon>Actinopterygii</taxon>
        <taxon>Neopterygii</taxon>
        <taxon>Teleostei</taxon>
        <taxon>Neoteleostei</taxon>
        <taxon>Acanthomorphata</taxon>
        <taxon>Carangaria</taxon>
        <taxon>Pleuronectiformes</taxon>
        <taxon>Pleuronectoidei</taxon>
        <taxon>Soleidae</taxon>
        <taxon>Solea</taxon>
    </lineage>
</organism>
<dbReference type="EMBL" id="JAGKHQ010000014">
    <property type="protein sequence ID" value="KAG7498192.1"/>
    <property type="molecule type" value="Genomic_DNA"/>
</dbReference>
<evidence type="ECO:0000313" key="2">
    <source>
        <dbReference type="Proteomes" id="UP000693946"/>
    </source>
</evidence>
<protein>
    <submittedName>
        <fullName evidence="1">Uncharacterized protein</fullName>
    </submittedName>
</protein>
<evidence type="ECO:0000313" key="1">
    <source>
        <dbReference type="EMBL" id="KAG7498192.1"/>
    </source>
</evidence>
<comment type="caution">
    <text evidence="1">The sequence shown here is derived from an EMBL/GenBank/DDBJ whole genome shotgun (WGS) entry which is preliminary data.</text>
</comment>
<accession>A0AAV6R166</accession>
<proteinExistence type="predicted"/>
<dbReference type="Proteomes" id="UP000693946">
    <property type="component" value="Linkage Group LG21"/>
</dbReference>
<keyword evidence="2" id="KW-1185">Reference proteome</keyword>